<keyword evidence="6" id="KW-0811">Translocation</keyword>
<feature type="compositionally biased region" description="Pro residues" evidence="12">
    <location>
        <begin position="113"/>
        <end position="125"/>
    </location>
</feature>
<keyword evidence="14" id="KW-1185">Reference proteome</keyword>
<dbReference type="Proteomes" id="UP001583172">
    <property type="component" value="Unassembled WGS sequence"/>
</dbReference>
<evidence type="ECO:0000256" key="2">
    <source>
        <dbReference type="ARBA" id="ARBA00011056"/>
    </source>
</evidence>
<feature type="compositionally biased region" description="Pro residues" evidence="12">
    <location>
        <begin position="185"/>
        <end position="201"/>
    </location>
</feature>
<keyword evidence="11" id="KW-0175">Coiled coil</keyword>
<accession>A0ABR3VDN1</accession>
<evidence type="ECO:0000256" key="3">
    <source>
        <dbReference type="ARBA" id="ARBA00022448"/>
    </source>
</evidence>
<comment type="subcellular location">
    <subcellularLocation>
        <location evidence="1">Nucleus</location>
        <location evidence="1">Nuclear pore complex</location>
    </subcellularLocation>
</comment>
<evidence type="ECO:0000256" key="5">
    <source>
        <dbReference type="ARBA" id="ARBA00022927"/>
    </source>
</evidence>
<dbReference type="Pfam" id="PF07817">
    <property type="entry name" value="GLE1"/>
    <property type="match status" value="1"/>
</dbReference>
<sequence length="550" mass="60242">MANSSPSRQPTNHWVNGSPQRSGLDELFAEDRNSEARHRYLLEVAKQEHERIRKEAERVYREQLKREELQRIAEERRKEQERIRLEEERIRHEEQLAAERARLNELKAKKIEIPPPLPEPEPPAAPVTNGTTPAAQTAKQNGPVQTNGPATKPAPAIQSGGLFGSLGPKTATAPSIGGLLFSSQPTPPAQSQLPPPAPPASSVPASTTPKPNGVGPASESSRSTAPSEAQIAPDRYIEVHKNLKLLRKSVMEQAKTNPALKARLGDMRREIRKSVGQLTVASGVAGVNKVQQQKINQLLREALSNQVQSQPMEVSNFVLEPRNPVQGAVNNEATLPSVFLYLINIFAKAAIAQFINEAGSRPETADPVGICVAATLSEPDFLWRGKSLIDMLLAKFRVVCPVLFGHRGSEKTEQGRARIGWWKDGGRWVSEQQHMDRMTGLGAGFAAISLRNFANSKKTNPFPPREYWAAMARIVNTPAADISGTQCTVLKAMVEGYEQKFIEFYGTAALAALRTALVEFPARATQRSPAVDALQVVAQRLKRDTGLVLG</sequence>
<feature type="coiled-coil region" evidence="11">
    <location>
        <begin position="42"/>
        <end position="109"/>
    </location>
</feature>
<evidence type="ECO:0000256" key="11">
    <source>
        <dbReference type="SAM" id="Coils"/>
    </source>
</evidence>
<protein>
    <recommendedName>
        <fullName evidence="9">mRNA export factor GLE1</fullName>
    </recommendedName>
    <alternativeName>
        <fullName evidence="10">Nucleoporin GLE1</fullName>
    </alternativeName>
</protein>
<feature type="compositionally biased region" description="Polar residues" evidence="12">
    <location>
        <begin position="128"/>
        <end position="149"/>
    </location>
</feature>
<evidence type="ECO:0000256" key="9">
    <source>
        <dbReference type="ARBA" id="ARBA00026227"/>
    </source>
</evidence>
<feature type="compositionally biased region" description="Low complexity" evidence="12">
    <location>
        <begin position="202"/>
        <end position="211"/>
    </location>
</feature>
<evidence type="ECO:0000256" key="7">
    <source>
        <dbReference type="ARBA" id="ARBA00023132"/>
    </source>
</evidence>
<dbReference type="Gene3D" id="1.25.40.510">
    <property type="entry name" value="GLE1-like"/>
    <property type="match status" value="1"/>
</dbReference>
<evidence type="ECO:0000313" key="14">
    <source>
        <dbReference type="Proteomes" id="UP001583172"/>
    </source>
</evidence>
<evidence type="ECO:0000256" key="8">
    <source>
        <dbReference type="ARBA" id="ARBA00023242"/>
    </source>
</evidence>
<keyword evidence="8" id="KW-0539">Nucleus</keyword>
<keyword evidence="5" id="KW-0653">Protein transport</keyword>
<gene>
    <name evidence="13" type="ORF">VTJ49DRAFT_1611</name>
</gene>
<evidence type="ECO:0000313" key="13">
    <source>
        <dbReference type="EMBL" id="KAL1839343.1"/>
    </source>
</evidence>
<dbReference type="InterPro" id="IPR038506">
    <property type="entry name" value="GLE1-like_sf"/>
</dbReference>
<keyword evidence="3" id="KW-0813">Transport</keyword>
<dbReference type="PANTHER" id="PTHR12960:SF0">
    <property type="entry name" value="MRNA EXPORT FACTOR GLE1"/>
    <property type="match status" value="1"/>
</dbReference>
<keyword evidence="7" id="KW-0906">Nuclear pore complex</keyword>
<dbReference type="EMBL" id="JAZGSY010000162">
    <property type="protein sequence ID" value="KAL1839343.1"/>
    <property type="molecule type" value="Genomic_DNA"/>
</dbReference>
<evidence type="ECO:0000256" key="6">
    <source>
        <dbReference type="ARBA" id="ARBA00023010"/>
    </source>
</evidence>
<feature type="compositionally biased region" description="Polar residues" evidence="12">
    <location>
        <begin position="218"/>
        <end position="227"/>
    </location>
</feature>
<feature type="compositionally biased region" description="Polar residues" evidence="12">
    <location>
        <begin position="1"/>
        <end position="21"/>
    </location>
</feature>
<reference evidence="13 14" key="1">
    <citation type="journal article" date="2024" name="Commun. Biol.">
        <title>Comparative genomic analysis of thermophilic fungi reveals convergent evolutionary adaptations and gene losses.</title>
        <authorList>
            <person name="Steindorff A.S."/>
            <person name="Aguilar-Pontes M.V."/>
            <person name="Robinson A.J."/>
            <person name="Andreopoulos B."/>
            <person name="LaButti K."/>
            <person name="Kuo A."/>
            <person name="Mondo S."/>
            <person name="Riley R."/>
            <person name="Otillar R."/>
            <person name="Haridas S."/>
            <person name="Lipzen A."/>
            <person name="Grimwood J."/>
            <person name="Schmutz J."/>
            <person name="Clum A."/>
            <person name="Reid I.D."/>
            <person name="Moisan M.C."/>
            <person name="Butler G."/>
            <person name="Nguyen T.T.M."/>
            <person name="Dewar K."/>
            <person name="Conant G."/>
            <person name="Drula E."/>
            <person name="Henrissat B."/>
            <person name="Hansel C."/>
            <person name="Singer S."/>
            <person name="Hutchinson M.I."/>
            <person name="de Vries R.P."/>
            <person name="Natvig D.O."/>
            <person name="Powell A.J."/>
            <person name="Tsang A."/>
            <person name="Grigoriev I.V."/>
        </authorList>
    </citation>
    <scope>NUCLEOTIDE SEQUENCE [LARGE SCALE GENOMIC DNA]</scope>
    <source>
        <strain evidence="13 14">CBS 620.91</strain>
    </source>
</reference>
<keyword evidence="4" id="KW-0509">mRNA transport</keyword>
<dbReference type="PANTHER" id="PTHR12960">
    <property type="entry name" value="GLE-1-RELATED"/>
    <property type="match status" value="1"/>
</dbReference>
<feature type="region of interest" description="Disordered" evidence="12">
    <location>
        <begin position="112"/>
        <end position="233"/>
    </location>
</feature>
<evidence type="ECO:0000256" key="4">
    <source>
        <dbReference type="ARBA" id="ARBA00022816"/>
    </source>
</evidence>
<organism evidence="13 14">
    <name type="scientific">Humicola insolens</name>
    <name type="common">Soft-rot fungus</name>
    <dbReference type="NCBI Taxonomy" id="85995"/>
    <lineage>
        <taxon>Eukaryota</taxon>
        <taxon>Fungi</taxon>
        <taxon>Dikarya</taxon>
        <taxon>Ascomycota</taxon>
        <taxon>Pezizomycotina</taxon>
        <taxon>Sordariomycetes</taxon>
        <taxon>Sordariomycetidae</taxon>
        <taxon>Sordariales</taxon>
        <taxon>Chaetomiaceae</taxon>
        <taxon>Mycothermus</taxon>
    </lineage>
</organism>
<comment type="caution">
    <text evidence="13">The sequence shown here is derived from an EMBL/GenBank/DDBJ whole genome shotgun (WGS) entry which is preliminary data.</text>
</comment>
<feature type="region of interest" description="Disordered" evidence="12">
    <location>
        <begin position="1"/>
        <end position="26"/>
    </location>
</feature>
<dbReference type="InterPro" id="IPR012476">
    <property type="entry name" value="GLE1"/>
</dbReference>
<evidence type="ECO:0000256" key="10">
    <source>
        <dbReference type="ARBA" id="ARBA00029983"/>
    </source>
</evidence>
<evidence type="ECO:0000256" key="1">
    <source>
        <dbReference type="ARBA" id="ARBA00004567"/>
    </source>
</evidence>
<name>A0ABR3VDN1_HUMIN</name>
<proteinExistence type="inferred from homology"/>
<comment type="similarity">
    <text evidence="2">Belongs to the GLE1 family.</text>
</comment>
<evidence type="ECO:0000256" key="12">
    <source>
        <dbReference type="SAM" id="MobiDB-lite"/>
    </source>
</evidence>